<dbReference type="Proteomes" id="UP000199622">
    <property type="component" value="Unassembled WGS sequence"/>
</dbReference>
<accession>A0A1H5BJX4</accession>
<name>A0A1H5BJX4_9PSEU</name>
<dbReference type="AlphaFoldDB" id="A0A1H5BJX4"/>
<organism evidence="1 2">
    <name type="scientific">Amycolatopsis tolypomycina</name>
    <dbReference type="NCBI Taxonomy" id="208445"/>
    <lineage>
        <taxon>Bacteria</taxon>
        <taxon>Bacillati</taxon>
        <taxon>Actinomycetota</taxon>
        <taxon>Actinomycetes</taxon>
        <taxon>Pseudonocardiales</taxon>
        <taxon>Pseudonocardiaceae</taxon>
        <taxon>Amycolatopsis</taxon>
    </lineage>
</organism>
<sequence length="616" mass="67514">MPAGQEHVTPAELPVHRIGTADFDAIANGTGDIGAMRLLREAERSRRLLLLRAITDLVAKDPAARGPLPHPDEAWDLLARVQNIAPEAVDLLLGHPYTGTWAGYTIRLLRKQITGVCPLWVHTGHLQALAAAAAIRAGLDFTATIPVWAGTAMLPGLGVARFRADTEWMVAEVRRAGAVLELDNGRQVVRAPADPAAEGPGWWGLREVTAMSGDRVLSVRLDDLDPYRGSFEPVLPQRIPAEELTRWAHLLDGAWRLIVRCLPDTADAFPVGFSSLVPRPMQPFRTTSASSGEAFGSAVISRPADAASLAASLVHEFQHNRLSGLMHLRLLHGDDPAERFYTAWRDDPRPIGGVFQGVYAFFGVTAFWRALARLEDEPFRPIAEFEFAYWRQAVWQVLDVLRADPWLTIDGRRFLRRIAEQLRPWLREPVPTPQATAASAALLDHYAGWRLRHLRPDPLVVRTLAEAWSAGRPRPALGFLPDADPTPVPDGRWHHARLDLTRLALADPAGFVRHRQDVPDATTADFAYVSGQFAQAAEGYRAELSADPDSPTAWTGLGLALSRSATGPAGSVLLHQPELVRAVHRLLAADGAAPDTPDELASWLGWLRTGTRPARS</sequence>
<keyword evidence="2" id="KW-1185">Reference proteome</keyword>
<dbReference type="RefSeq" id="WP_244170559.1">
    <property type="nucleotide sequence ID" value="NZ_FNSO01000004.1"/>
</dbReference>
<proteinExistence type="predicted"/>
<dbReference type="STRING" id="208445.SAMN04489727_8327"/>
<dbReference type="NCBIfam" id="TIGR04267">
    <property type="entry name" value="mod_HExxH"/>
    <property type="match status" value="1"/>
</dbReference>
<dbReference type="InterPro" id="IPR026337">
    <property type="entry name" value="AKG_HExxH"/>
</dbReference>
<evidence type="ECO:0000313" key="2">
    <source>
        <dbReference type="Proteomes" id="UP000199622"/>
    </source>
</evidence>
<evidence type="ECO:0000313" key="1">
    <source>
        <dbReference type="EMBL" id="SED54933.1"/>
    </source>
</evidence>
<reference evidence="2" key="1">
    <citation type="submission" date="2016-10" db="EMBL/GenBank/DDBJ databases">
        <authorList>
            <person name="Varghese N."/>
            <person name="Submissions S."/>
        </authorList>
    </citation>
    <scope>NUCLEOTIDE SEQUENCE [LARGE SCALE GENOMIC DNA]</scope>
    <source>
        <strain evidence="2">DSM 44544</strain>
    </source>
</reference>
<dbReference type="EMBL" id="FNSO01000004">
    <property type="protein sequence ID" value="SED54933.1"/>
    <property type="molecule type" value="Genomic_DNA"/>
</dbReference>
<gene>
    <name evidence="1" type="ORF">SAMN04489727_8327</name>
</gene>
<protein>
    <submittedName>
        <fullName evidence="1">HEXXH motif-containing protein</fullName>
    </submittedName>
</protein>